<organism evidence="3 4">
    <name type="scientific">Methylobacterium variabile</name>
    <dbReference type="NCBI Taxonomy" id="298794"/>
    <lineage>
        <taxon>Bacteria</taxon>
        <taxon>Pseudomonadati</taxon>
        <taxon>Pseudomonadota</taxon>
        <taxon>Alphaproteobacteria</taxon>
        <taxon>Hyphomicrobiales</taxon>
        <taxon>Methylobacteriaceae</taxon>
        <taxon>Methylobacterium</taxon>
    </lineage>
</organism>
<reference evidence="3 4" key="1">
    <citation type="submission" date="2015-03" db="EMBL/GenBank/DDBJ databases">
        <title>Genome sequencing of Methylobacterium variabile DSM 16961.</title>
        <authorList>
            <person name="Chaudhry V."/>
            <person name="Patil P.B."/>
        </authorList>
    </citation>
    <scope>NUCLEOTIDE SEQUENCE [LARGE SCALE GENOMIC DNA]</scope>
    <source>
        <strain evidence="3 4">DSM 16961</strain>
    </source>
</reference>
<feature type="compositionally biased region" description="Polar residues" evidence="1">
    <location>
        <begin position="8"/>
        <end position="20"/>
    </location>
</feature>
<comment type="caution">
    <text evidence="3">The sequence shown here is derived from an EMBL/GenBank/DDBJ whole genome shotgun (WGS) entry which is preliminary data.</text>
</comment>
<evidence type="ECO:0000256" key="2">
    <source>
        <dbReference type="SAM" id="Phobius"/>
    </source>
</evidence>
<dbReference type="AlphaFoldDB" id="A0A0J6SI88"/>
<dbReference type="RefSeq" id="WP_048446162.1">
    <property type="nucleotide sequence ID" value="NZ_LABY01000153.1"/>
</dbReference>
<feature type="region of interest" description="Disordered" evidence="1">
    <location>
        <begin position="1"/>
        <end position="20"/>
    </location>
</feature>
<evidence type="ECO:0000313" key="4">
    <source>
        <dbReference type="Proteomes" id="UP000035955"/>
    </source>
</evidence>
<protein>
    <recommendedName>
        <fullName evidence="5">Bacteriocin</fullName>
    </recommendedName>
</protein>
<sequence>MTDLALNASDNTSAKFDTESQALKEQAEMGELSMEELDEANGGLVPLLMAVGFFAGYGIGAFYRDHRGR</sequence>
<evidence type="ECO:0000256" key="1">
    <source>
        <dbReference type="SAM" id="MobiDB-lite"/>
    </source>
</evidence>
<keyword evidence="2" id="KW-0812">Transmembrane</keyword>
<keyword evidence="2" id="KW-0472">Membrane</keyword>
<dbReference type="EMBL" id="LABY01000153">
    <property type="protein sequence ID" value="KMO33379.1"/>
    <property type="molecule type" value="Genomic_DNA"/>
</dbReference>
<evidence type="ECO:0008006" key="5">
    <source>
        <dbReference type="Google" id="ProtNLM"/>
    </source>
</evidence>
<feature type="transmembrane region" description="Helical" evidence="2">
    <location>
        <begin position="43"/>
        <end position="63"/>
    </location>
</feature>
<dbReference type="PATRIC" id="fig|298794.3.peg.1551"/>
<proteinExistence type="predicted"/>
<keyword evidence="4" id="KW-1185">Reference proteome</keyword>
<evidence type="ECO:0000313" key="3">
    <source>
        <dbReference type="EMBL" id="KMO33379.1"/>
    </source>
</evidence>
<dbReference type="OrthoDB" id="8009631at2"/>
<dbReference type="Proteomes" id="UP000035955">
    <property type="component" value="Unassembled WGS sequence"/>
</dbReference>
<keyword evidence="2" id="KW-1133">Transmembrane helix</keyword>
<accession>A0A0J6SI88</accession>
<name>A0A0J6SI88_9HYPH</name>
<gene>
    <name evidence="3" type="ORF">VQ02_21005</name>
</gene>